<gene>
    <name evidence="3" type="ORF">D915_006315</name>
</gene>
<feature type="region of interest" description="Disordered" evidence="2">
    <location>
        <begin position="243"/>
        <end position="268"/>
    </location>
</feature>
<feature type="compositionally biased region" description="Polar residues" evidence="2">
    <location>
        <begin position="252"/>
        <end position="263"/>
    </location>
</feature>
<dbReference type="AlphaFoldDB" id="A0A4E0R3Z3"/>
<feature type="region of interest" description="Disordered" evidence="2">
    <location>
        <begin position="682"/>
        <end position="701"/>
    </location>
</feature>
<organism evidence="3 4">
    <name type="scientific">Fasciola hepatica</name>
    <name type="common">Liver fluke</name>
    <dbReference type="NCBI Taxonomy" id="6192"/>
    <lineage>
        <taxon>Eukaryota</taxon>
        <taxon>Metazoa</taxon>
        <taxon>Spiralia</taxon>
        <taxon>Lophotrochozoa</taxon>
        <taxon>Platyhelminthes</taxon>
        <taxon>Trematoda</taxon>
        <taxon>Digenea</taxon>
        <taxon>Plagiorchiida</taxon>
        <taxon>Echinostomata</taxon>
        <taxon>Echinostomatoidea</taxon>
        <taxon>Fasciolidae</taxon>
        <taxon>Fasciola</taxon>
    </lineage>
</organism>
<evidence type="ECO:0000313" key="3">
    <source>
        <dbReference type="EMBL" id="THD23029.1"/>
    </source>
</evidence>
<feature type="compositionally biased region" description="Polar residues" evidence="2">
    <location>
        <begin position="594"/>
        <end position="612"/>
    </location>
</feature>
<feature type="region of interest" description="Disordered" evidence="2">
    <location>
        <begin position="176"/>
        <end position="198"/>
    </location>
</feature>
<keyword evidence="4" id="KW-1185">Reference proteome</keyword>
<feature type="compositionally biased region" description="Polar residues" evidence="2">
    <location>
        <begin position="620"/>
        <end position="650"/>
    </location>
</feature>
<feature type="region of interest" description="Disordered" evidence="2">
    <location>
        <begin position="594"/>
        <end position="664"/>
    </location>
</feature>
<evidence type="ECO:0000313" key="4">
    <source>
        <dbReference type="Proteomes" id="UP000230066"/>
    </source>
</evidence>
<proteinExistence type="predicted"/>
<feature type="compositionally biased region" description="Polar residues" evidence="2">
    <location>
        <begin position="690"/>
        <end position="701"/>
    </location>
</feature>
<sequence length="701" mass="76685">MQCGLNTDLLTLAVHLARRDVARMRSAADLASDQQPSLIGLSNNLHSATTRSCEPLSSQRHLQPSTTAAVKCAASETSIMRSRKTGAPVHQARSVEIEPHLDSVNGLPVRSLSPPTRDTDRWVPNRTKALHEPTEKQLQSARDSHMRQLQAKIARYSAAMAELRLQAKSQPVEKDTVVRNDGGSGTGNCARGRPLQPRGRALVRGRSYTSRFRSGSKRGLRSALIRQEVIPLDQRSRVIRLTETPEAHQPGRNVSDSEVSTDYSHSDELTRRMNEQVKTLWEQTVQALRSHSSDLVVLEPDDQFDLMPDLYSHSVRVSTQPEGRNLPVTIPPSPPPAASIDTPQQNSDCSCPHPVCADSSTDLSSLGLNASGLLREIDQAEAEEAEIRRRWAHLSLKQTDLAAASHAVSRQHQNSDDQLHSSRFSNLSAVRRDVNGAFITPGAECHGPKCQSEQQPASGDPFIVTSENEPPQYSYPLKGARKTGSSGVDRIPLRLSTGLHRAILVNAHEAQLSRDKRQRENNLLTSPSAENLRLVRVCEWISDDLIDQILSDVADDLERQMSCLVDTLVDGELYSEDPDSLSLTGQASFCPSVANSIPNSRPESSTRASGSLDSGERLPSLSSSHRTPENTLPSQELRSTESRQSQSSCAIPSKGESGSACANEPSYTFQFDQISVNDLSMSQSSTSLSANLIVQPSETNR</sequence>
<protein>
    <submittedName>
        <fullName evidence="3">Uncharacterized protein</fullName>
    </submittedName>
</protein>
<comment type="caution">
    <text evidence="3">The sequence shown here is derived from an EMBL/GenBank/DDBJ whole genome shotgun (WGS) entry which is preliminary data.</text>
</comment>
<reference evidence="3" key="1">
    <citation type="submission" date="2019-03" db="EMBL/GenBank/DDBJ databases">
        <title>Improved annotation for the trematode Fasciola hepatica.</title>
        <authorList>
            <person name="Choi Y.-J."/>
            <person name="Martin J."/>
            <person name="Mitreva M."/>
        </authorList>
    </citation>
    <scope>NUCLEOTIDE SEQUENCE [LARGE SCALE GENOMIC DNA]</scope>
</reference>
<dbReference type="EMBL" id="JXXN02002382">
    <property type="protein sequence ID" value="THD23029.1"/>
    <property type="molecule type" value="Genomic_DNA"/>
</dbReference>
<evidence type="ECO:0000256" key="2">
    <source>
        <dbReference type="SAM" id="MobiDB-lite"/>
    </source>
</evidence>
<dbReference type="Proteomes" id="UP000230066">
    <property type="component" value="Unassembled WGS sequence"/>
</dbReference>
<accession>A0A4E0R3Z3</accession>
<keyword evidence="1" id="KW-0175">Coiled coil</keyword>
<evidence type="ECO:0000256" key="1">
    <source>
        <dbReference type="SAM" id="Coils"/>
    </source>
</evidence>
<feature type="coiled-coil region" evidence="1">
    <location>
        <begin position="363"/>
        <end position="390"/>
    </location>
</feature>
<name>A0A4E0R3Z3_FASHE</name>